<sequence>MATHEPIPFATIGTGWITKSFIHAAQSTGFYKLIAVHSRSQDTSSTFAATFATPAHGIKAYTSLDALASDPAIKLVYIASPNSSHFPQAMALLQAGKHVIVEKPAVLNVNEMCELQNLAEKKNLVCLEAFRHLHGPAFAALRAGIDELGPIYGASLPYASRSSRYEALLRGETPNVFSAEHAGGALRDLGVYSVSLAIALWHAPERARYEPRMLATGVDGGGWLTLHYESFDVNCNVSKMWTADGQGEVYGEKGRVLIEGVADMERVV</sequence>
<dbReference type="InterPro" id="IPR000683">
    <property type="entry name" value="Gfo/Idh/MocA-like_OxRdtase_N"/>
</dbReference>
<proteinExistence type="inferred from homology"/>
<dbReference type="SUPFAM" id="SSF51735">
    <property type="entry name" value="NAD(P)-binding Rossmann-fold domains"/>
    <property type="match status" value="1"/>
</dbReference>
<dbReference type="InterPro" id="IPR055170">
    <property type="entry name" value="GFO_IDH_MocA-like_dom"/>
</dbReference>
<feature type="domain" description="Gfo/Idh/MocA-like oxidoreductase N-terminal" evidence="2">
    <location>
        <begin position="9"/>
        <end position="127"/>
    </location>
</feature>
<evidence type="ECO:0000313" key="4">
    <source>
        <dbReference type="EMBL" id="KAF2397649.1"/>
    </source>
</evidence>
<dbReference type="Gene3D" id="3.40.50.720">
    <property type="entry name" value="NAD(P)-binding Rossmann-like Domain"/>
    <property type="match status" value="1"/>
</dbReference>
<dbReference type="PANTHER" id="PTHR43054:SF1">
    <property type="entry name" value="SCYLLO-INOSITOL 2-DEHYDROGENASE (NADP(+)) IOLU"/>
    <property type="match status" value="1"/>
</dbReference>
<feature type="domain" description="GFO/IDH/MocA-like oxidoreductase" evidence="3">
    <location>
        <begin position="171"/>
        <end position="256"/>
    </location>
</feature>
<dbReference type="Gene3D" id="3.30.360.10">
    <property type="entry name" value="Dihydrodipicolinate Reductase, domain 2"/>
    <property type="match status" value="1"/>
</dbReference>
<evidence type="ECO:0000259" key="2">
    <source>
        <dbReference type="Pfam" id="PF01408"/>
    </source>
</evidence>
<evidence type="ECO:0000259" key="3">
    <source>
        <dbReference type="Pfam" id="PF22725"/>
    </source>
</evidence>
<dbReference type="AlphaFoldDB" id="A0A6G1HP81"/>
<reference evidence="4" key="1">
    <citation type="journal article" date="2020" name="Stud. Mycol.">
        <title>101 Dothideomycetes genomes: a test case for predicting lifestyles and emergence of pathogens.</title>
        <authorList>
            <person name="Haridas S."/>
            <person name="Albert R."/>
            <person name="Binder M."/>
            <person name="Bloem J."/>
            <person name="Labutti K."/>
            <person name="Salamov A."/>
            <person name="Andreopoulos B."/>
            <person name="Baker S."/>
            <person name="Barry K."/>
            <person name="Bills G."/>
            <person name="Bluhm B."/>
            <person name="Cannon C."/>
            <person name="Castanera R."/>
            <person name="Culley D."/>
            <person name="Daum C."/>
            <person name="Ezra D."/>
            <person name="Gonzalez J."/>
            <person name="Henrissat B."/>
            <person name="Kuo A."/>
            <person name="Liang C."/>
            <person name="Lipzen A."/>
            <person name="Lutzoni F."/>
            <person name="Magnuson J."/>
            <person name="Mondo S."/>
            <person name="Nolan M."/>
            <person name="Ohm R."/>
            <person name="Pangilinan J."/>
            <person name="Park H.-J."/>
            <person name="Ramirez L."/>
            <person name="Alfaro M."/>
            <person name="Sun H."/>
            <person name="Tritt A."/>
            <person name="Yoshinaga Y."/>
            <person name="Zwiers L.-H."/>
            <person name="Turgeon B."/>
            <person name="Goodwin S."/>
            <person name="Spatafora J."/>
            <person name="Crous P."/>
            <person name="Grigoriev I."/>
        </authorList>
    </citation>
    <scope>NUCLEOTIDE SEQUENCE</scope>
    <source>
        <strain evidence="4">CBS 262.69</strain>
    </source>
</reference>
<dbReference type="InterPro" id="IPR036291">
    <property type="entry name" value="NAD(P)-bd_dom_sf"/>
</dbReference>
<organism evidence="4 5">
    <name type="scientific">Trichodelitschia bisporula</name>
    <dbReference type="NCBI Taxonomy" id="703511"/>
    <lineage>
        <taxon>Eukaryota</taxon>
        <taxon>Fungi</taxon>
        <taxon>Dikarya</taxon>
        <taxon>Ascomycota</taxon>
        <taxon>Pezizomycotina</taxon>
        <taxon>Dothideomycetes</taxon>
        <taxon>Dothideomycetes incertae sedis</taxon>
        <taxon>Phaeotrichales</taxon>
        <taxon>Phaeotrichaceae</taxon>
        <taxon>Trichodelitschia</taxon>
    </lineage>
</organism>
<name>A0A6G1HP81_9PEZI</name>
<dbReference type="OrthoDB" id="2129491at2759"/>
<dbReference type="Pfam" id="PF22725">
    <property type="entry name" value="GFO_IDH_MocA_C3"/>
    <property type="match status" value="1"/>
</dbReference>
<accession>A0A6G1HP81</accession>
<dbReference type="Proteomes" id="UP000799640">
    <property type="component" value="Unassembled WGS sequence"/>
</dbReference>
<gene>
    <name evidence="4" type="ORF">EJ06DRAFT_497878</name>
</gene>
<dbReference type="Pfam" id="PF01408">
    <property type="entry name" value="GFO_IDH_MocA"/>
    <property type="match status" value="1"/>
</dbReference>
<comment type="similarity">
    <text evidence="1">Belongs to the Gfo/Idh/MocA family.</text>
</comment>
<dbReference type="EMBL" id="ML996702">
    <property type="protein sequence ID" value="KAF2397649.1"/>
    <property type="molecule type" value="Genomic_DNA"/>
</dbReference>
<evidence type="ECO:0000313" key="5">
    <source>
        <dbReference type="Proteomes" id="UP000799640"/>
    </source>
</evidence>
<protein>
    <submittedName>
        <fullName evidence="4">NAD(P)-binding protein</fullName>
    </submittedName>
</protein>
<dbReference type="SUPFAM" id="SSF55347">
    <property type="entry name" value="Glyceraldehyde-3-phosphate dehydrogenase-like, C-terminal domain"/>
    <property type="match status" value="1"/>
</dbReference>
<feature type="non-terminal residue" evidence="4">
    <location>
        <position position="268"/>
    </location>
</feature>
<dbReference type="GO" id="GO:0000166">
    <property type="term" value="F:nucleotide binding"/>
    <property type="evidence" value="ECO:0007669"/>
    <property type="project" value="InterPro"/>
</dbReference>
<evidence type="ECO:0000256" key="1">
    <source>
        <dbReference type="ARBA" id="ARBA00010928"/>
    </source>
</evidence>
<dbReference type="PANTHER" id="PTHR43054">
    <property type="match status" value="1"/>
</dbReference>
<keyword evidence="5" id="KW-1185">Reference proteome</keyword>